<organism evidence="1">
    <name type="scientific">uncultured Solirubrobacteraceae bacterium</name>
    <dbReference type="NCBI Taxonomy" id="1162706"/>
    <lineage>
        <taxon>Bacteria</taxon>
        <taxon>Bacillati</taxon>
        <taxon>Actinomycetota</taxon>
        <taxon>Thermoleophilia</taxon>
        <taxon>Solirubrobacterales</taxon>
        <taxon>Solirubrobacteraceae</taxon>
        <taxon>environmental samples</taxon>
    </lineage>
</organism>
<accession>A0A6J4SMA8</accession>
<proteinExistence type="predicted"/>
<protein>
    <submittedName>
        <fullName evidence="1">Uncharacterized protein</fullName>
    </submittedName>
</protein>
<dbReference type="EMBL" id="CADCVT010000172">
    <property type="protein sequence ID" value="CAA9497274.1"/>
    <property type="molecule type" value="Genomic_DNA"/>
</dbReference>
<dbReference type="AlphaFoldDB" id="A0A6J4SMA8"/>
<reference evidence="1" key="1">
    <citation type="submission" date="2020-02" db="EMBL/GenBank/DDBJ databases">
        <authorList>
            <person name="Meier V. D."/>
        </authorList>
    </citation>
    <scope>NUCLEOTIDE SEQUENCE</scope>
    <source>
        <strain evidence="1">AVDCRST_MAG85</strain>
    </source>
</reference>
<name>A0A6J4SMA8_9ACTN</name>
<gene>
    <name evidence="1" type="ORF">AVDCRST_MAG85-1544</name>
</gene>
<evidence type="ECO:0000313" key="1">
    <source>
        <dbReference type="EMBL" id="CAA9497274.1"/>
    </source>
</evidence>
<sequence length="47" mass="5396">MTRDPELYAKGAVRHLDHATIVLPFWHRVVMNTEHAARAMAHVAFLD</sequence>